<accession>A0A1G4BC96</accession>
<organism evidence="2 3">
    <name type="scientific">Colletotrichum orchidophilum</name>
    <dbReference type="NCBI Taxonomy" id="1209926"/>
    <lineage>
        <taxon>Eukaryota</taxon>
        <taxon>Fungi</taxon>
        <taxon>Dikarya</taxon>
        <taxon>Ascomycota</taxon>
        <taxon>Pezizomycotina</taxon>
        <taxon>Sordariomycetes</taxon>
        <taxon>Hypocreomycetidae</taxon>
        <taxon>Glomerellales</taxon>
        <taxon>Glomerellaceae</taxon>
        <taxon>Colletotrichum</taxon>
    </lineage>
</organism>
<dbReference type="AlphaFoldDB" id="A0A1G4BC96"/>
<feature type="region of interest" description="Disordered" evidence="1">
    <location>
        <begin position="29"/>
        <end position="67"/>
    </location>
</feature>
<comment type="caution">
    <text evidence="2">The sequence shown here is derived from an EMBL/GenBank/DDBJ whole genome shotgun (WGS) entry which is preliminary data.</text>
</comment>
<sequence>MPRVLSSSNPGPLMSINHLIRSSNLIPSTPPFGKRMHCTPLRPSKMRRRREDDHLEGAIQNTPPPLADEEKLRKRGIFCLFTCTLR</sequence>
<proteinExistence type="predicted"/>
<protein>
    <submittedName>
        <fullName evidence="2">Uncharacterized protein</fullName>
    </submittedName>
</protein>
<evidence type="ECO:0000256" key="1">
    <source>
        <dbReference type="SAM" id="MobiDB-lite"/>
    </source>
</evidence>
<evidence type="ECO:0000313" key="3">
    <source>
        <dbReference type="Proteomes" id="UP000176998"/>
    </source>
</evidence>
<dbReference type="Proteomes" id="UP000176998">
    <property type="component" value="Unassembled WGS sequence"/>
</dbReference>
<gene>
    <name evidence="2" type="ORF">CORC01_05701</name>
</gene>
<evidence type="ECO:0000313" key="2">
    <source>
        <dbReference type="EMBL" id="OHE99011.1"/>
    </source>
</evidence>
<keyword evidence="3" id="KW-1185">Reference proteome</keyword>
<dbReference type="RefSeq" id="XP_022476160.1">
    <property type="nucleotide sequence ID" value="XM_022617343.1"/>
</dbReference>
<dbReference type="EMBL" id="MJBS01000040">
    <property type="protein sequence ID" value="OHE99011.1"/>
    <property type="molecule type" value="Genomic_DNA"/>
</dbReference>
<name>A0A1G4BC96_9PEZI</name>
<reference evidence="2 3" key="1">
    <citation type="submission" date="2016-09" db="EMBL/GenBank/DDBJ databases">
        <authorList>
            <person name="Capua I."/>
            <person name="De Benedictis P."/>
            <person name="Joannis T."/>
            <person name="Lombin L.H."/>
            <person name="Cattoli G."/>
        </authorList>
    </citation>
    <scope>NUCLEOTIDE SEQUENCE [LARGE SCALE GENOMIC DNA]</scope>
    <source>
        <strain evidence="2 3">IMI 309357</strain>
    </source>
</reference>
<dbReference type="GeneID" id="34558853"/>